<proteinExistence type="predicted"/>
<gene>
    <name evidence="2" type="ORF">N7530_004346</name>
</gene>
<feature type="region of interest" description="Disordered" evidence="1">
    <location>
        <begin position="40"/>
        <end position="73"/>
    </location>
</feature>
<evidence type="ECO:0000313" key="2">
    <source>
        <dbReference type="EMBL" id="KAJ5478837.1"/>
    </source>
</evidence>
<comment type="caution">
    <text evidence="2">The sequence shown here is derived from an EMBL/GenBank/DDBJ whole genome shotgun (WGS) entry which is preliminary data.</text>
</comment>
<sequence>MKVTFYSDILFCLRHRPLLGQQTDNHLESITTLFSLFANPHHRPNTLDSRHHQRDRRSPRTHRIGTQRTQKANGKFQCSEIPLRVLMS</sequence>
<protein>
    <submittedName>
        <fullName evidence="2">Uncharacterized protein</fullName>
    </submittedName>
</protein>
<evidence type="ECO:0000313" key="3">
    <source>
        <dbReference type="Proteomes" id="UP001147760"/>
    </source>
</evidence>
<keyword evidence="3" id="KW-1185">Reference proteome</keyword>
<reference evidence="2" key="2">
    <citation type="journal article" date="2023" name="IMA Fungus">
        <title>Comparative genomic study of the Penicillium genus elucidates a diverse pangenome and 15 lateral gene transfer events.</title>
        <authorList>
            <person name="Petersen C."/>
            <person name="Sorensen T."/>
            <person name="Nielsen M.R."/>
            <person name="Sondergaard T.E."/>
            <person name="Sorensen J.L."/>
            <person name="Fitzpatrick D.A."/>
            <person name="Frisvad J.C."/>
            <person name="Nielsen K.L."/>
        </authorList>
    </citation>
    <scope>NUCLEOTIDE SEQUENCE</scope>
    <source>
        <strain evidence="2">IBT 17660</strain>
    </source>
</reference>
<reference evidence="2" key="1">
    <citation type="submission" date="2022-12" db="EMBL/GenBank/DDBJ databases">
        <authorList>
            <person name="Petersen C."/>
        </authorList>
    </citation>
    <scope>NUCLEOTIDE SEQUENCE</scope>
    <source>
        <strain evidence="2">IBT 17660</strain>
    </source>
</reference>
<dbReference type="EMBL" id="JAPWDO010000003">
    <property type="protein sequence ID" value="KAJ5478837.1"/>
    <property type="molecule type" value="Genomic_DNA"/>
</dbReference>
<name>A0A9X0BQP2_9EURO</name>
<accession>A0A9X0BQP2</accession>
<dbReference type="Proteomes" id="UP001147760">
    <property type="component" value="Unassembled WGS sequence"/>
</dbReference>
<organism evidence="2 3">
    <name type="scientific">Penicillium desertorum</name>
    <dbReference type="NCBI Taxonomy" id="1303715"/>
    <lineage>
        <taxon>Eukaryota</taxon>
        <taxon>Fungi</taxon>
        <taxon>Dikarya</taxon>
        <taxon>Ascomycota</taxon>
        <taxon>Pezizomycotina</taxon>
        <taxon>Eurotiomycetes</taxon>
        <taxon>Eurotiomycetidae</taxon>
        <taxon>Eurotiales</taxon>
        <taxon>Aspergillaceae</taxon>
        <taxon>Penicillium</taxon>
    </lineage>
</organism>
<evidence type="ECO:0000256" key="1">
    <source>
        <dbReference type="SAM" id="MobiDB-lite"/>
    </source>
</evidence>
<feature type="compositionally biased region" description="Basic residues" evidence="1">
    <location>
        <begin position="51"/>
        <end position="65"/>
    </location>
</feature>
<dbReference type="AlphaFoldDB" id="A0A9X0BQP2"/>
<dbReference type="OrthoDB" id="10461119at2759"/>